<dbReference type="GO" id="GO:0005737">
    <property type="term" value="C:cytoplasm"/>
    <property type="evidence" value="ECO:0007669"/>
    <property type="project" value="TreeGrafter"/>
</dbReference>
<dbReference type="Pfam" id="PF10188">
    <property type="entry name" value="Oscp1"/>
    <property type="match status" value="1"/>
</dbReference>
<accession>A0A183HZI1</accession>
<feature type="region of interest" description="Disordered" evidence="1">
    <location>
        <begin position="417"/>
        <end position="447"/>
    </location>
</feature>
<dbReference type="InterPro" id="IPR019332">
    <property type="entry name" value="OSCP1"/>
</dbReference>
<dbReference type="AlphaFoldDB" id="A0A183HZI1"/>
<gene>
    <name evidence="2" type="ORF">OFLC_LOCUS12893</name>
</gene>
<dbReference type="PANTHER" id="PTHR21439:SF0">
    <property type="entry name" value="PROTEIN OSCP1"/>
    <property type="match status" value="1"/>
</dbReference>
<evidence type="ECO:0000313" key="3">
    <source>
        <dbReference type="Proteomes" id="UP000267606"/>
    </source>
</evidence>
<feature type="compositionally biased region" description="Low complexity" evidence="1">
    <location>
        <begin position="428"/>
        <end position="440"/>
    </location>
</feature>
<keyword evidence="3" id="KW-1185">Reference proteome</keyword>
<sequence>MSLKCMPLLFLNMGSEMVYILQQRLKAQKVSKEKSTQVLRDILHILFNTKFLKELFKPQLICSRQIMRIFFEKLVHSSIMRLNETSMDKLYALMTMTYKYQLQLCNGPENIVFITLNHLDCIREILPEDEKLNQFLNVAHRMVVSHFSVFKVIVTYHEIPLWEQAMIRSCLLNFFQNSRVNVSLFLRENKQTEEGRFILFPEPNYQLLYNGNPPGKIRYFEADGQVRSESFPVDDSATTYKPCLSKGNVELKANNRGTTLGINMYKSPESLQIKNDNTIIKSEDLLPDDELRLLSALIISPQQNEQKGFDLNLFMDDVEEKTFLQERSKAMTTITHIDARKDRKTITAAVADVITYKIGHEISKFLNQFKLYSCFVIEIAINYSNFNSRKLSEKFASFQLKMEMPSRVSRKGEDMLNLLDEAANRPNTSAGSSTKRSISSIRRKQAQ</sequence>
<dbReference type="Proteomes" id="UP000267606">
    <property type="component" value="Unassembled WGS sequence"/>
</dbReference>
<dbReference type="GO" id="GO:0005886">
    <property type="term" value="C:plasma membrane"/>
    <property type="evidence" value="ECO:0007669"/>
    <property type="project" value="TreeGrafter"/>
</dbReference>
<evidence type="ECO:0000313" key="2">
    <source>
        <dbReference type="EMBL" id="VDP12415.1"/>
    </source>
</evidence>
<reference evidence="2 3" key="2">
    <citation type="submission" date="2018-11" db="EMBL/GenBank/DDBJ databases">
        <authorList>
            <consortium name="Pathogen Informatics"/>
        </authorList>
    </citation>
    <scope>NUCLEOTIDE SEQUENCE [LARGE SCALE GENOMIC DNA]</scope>
</reference>
<name>A0A183HZI1_9BILA</name>
<evidence type="ECO:0000313" key="4">
    <source>
        <dbReference type="WBParaSite" id="OFLC_0001289401-mRNA-1"/>
    </source>
</evidence>
<organism evidence="4">
    <name type="scientific">Onchocerca flexuosa</name>
    <dbReference type="NCBI Taxonomy" id="387005"/>
    <lineage>
        <taxon>Eukaryota</taxon>
        <taxon>Metazoa</taxon>
        <taxon>Ecdysozoa</taxon>
        <taxon>Nematoda</taxon>
        <taxon>Chromadorea</taxon>
        <taxon>Rhabditida</taxon>
        <taxon>Spirurina</taxon>
        <taxon>Spiruromorpha</taxon>
        <taxon>Filarioidea</taxon>
        <taxon>Onchocercidae</taxon>
        <taxon>Onchocerca</taxon>
    </lineage>
</organism>
<dbReference type="PANTHER" id="PTHR21439">
    <property type="entry name" value="OXIDORED-NITRO DOMAIN-CONTAINING PROTEIN"/>
    <property type="match status" value="1"/>
</dbReference>
<reference evidence="4" key="1">
    <citation type="submission" date="2016-06" db="UniProtKB">
        <authorList>
            <consortium name="WormBaseParasite"/>
        </authorList>
    </citation>
    <scope>IDENTIFICATION</scope>
</reference>
<dbReference type="EMBL" id="UZAJ01039966">
    <property type="protein sequence ID" value="VDP12415.1"/>
    <property type="molecule type" value="Genomic_DNA"/>
</dbReference>
<proteinExistence type="predicted"/>
<evidence type="ECO:0000256" key="1">
    <source>
        <dbReference type="SAM" id="MobiDB-lite"/>
    </source>
</evidence>
<dbReference type="WBParaSite" id="OFLC_0001289401-mRNA-1">
    <property type="protein sequence ID" value="OFLC_0001289401-mRNA-1"/>
    <property type="gene ID" value="OFLC_0001289401"/>
</dbReference>
<dbReference type="STRING" id="387005.A0A183HZI1"/>
<protein>
    <submittedName>
        <fullName evidence="4">Protein OSCP1</fullName>
    </submittedName>
</protein>